<keyword evidence="2" id="KW-0496">Mitochondrion</keyword>
<dbReference type="SMART" id="SM01155">
    <property type="entry name" value="DUF1713"/>
    <property type="match status" value="1"/>
</dbReference>
<evidence type="ECO:0000256" key="6">
    <source>
        <dbReference type="SAM" id="MobiDB-lite"/>
    </source>
</evidence>
<dbReference type="PANTHER" id="PTHR32035:SF3">
    <property type="entry name" value="SMALL RIBOSOMAL SUBUNIT PROTEIN MS38"/>
    <property type="match status" value="1"/>
</dbReference>
<feature type="coiled-coil region" evidence="5">
    <location>
        <begin position="317"/>
        <end position="344"/>
    </location>
</feature>
<accession>A0AA38SB42</accession>
<dbReference type="PANTHER" id="PTHR32035">
    <property type="entry name" value="AURORA KINASE A-INTERACTING PROTEIN"/>
    <property type="match status" value="1"/>
</dbReference>
<evidence type="ECO:0000256" key="3">
    <source>
        <dbReference type="ARBA" id="ARBA00035647"/>
    </source>
</evidence>
<feature type="domain" description="Ribosomal protein mS38 C-terminal" evidence="7">
    <location>
        <begin position="310"/>
        <end position="343"/>
    </location>
</feature>
<name>A0AA38SB42_9PEZI</name>
<dbReference type="InterPro" id="IPR013177">
    <property type="entry name" value="Ribosomal_mS38_C"/>
</dbReference>
<proteinExistence type="inferred from homology"/>
<comment type="caution">
    <text evidence="8">The sequence shown here is derived from an EMBL/GenBank/DDBJ whole genome shotgun (WGS) entry which is preliminary data.</text>
</comment>
<keyword evidence="5" id="KW-0175">Coiled coil</keyword>
<dbReference type="EMBL" id="JANBVN010000022">
    <property type="protein sequence ID" value="KAJ9161476.1"/>
    <property type="molecule type" value="Genomic_DNA"/>
</dbReference>
<feature type="compositionally biased region" description="Polar residues" evidence="6">
    <location>
        <begin position="89"/>
        <end position="102"/>
    </location>
</feature>
<sequence>MLPSSVRRVVATATPALTSSGTRAAAVTAGFTLSSRPNGHQRRFSSSKPSSPDNGPKELAQAIPAAKATESKTSGGEKRKRRAKDASAQAKQLPSVPSTQHLSPEALGLSTFFSLHRPISVTHTFPKTVSDDAFAAIFAPRSQSQRIADVTSTLSSAVNELEGPMGKMTLGSSHQEDENTTRIDFKLPDGSESAVYVQLNQMSGQFLPFTPPPLPVEQNEGSSAAAALEAEAAADAAEDMPSHRVYKAILTIEETTDENGQVKVVAHSPQLIEEGSEETDVAAPRTFLERMALRQLRYEDARGRRLDEMHAISVRRQKKLKMKKKKYKKLMRRTRNERRKLDRI</sequence>
<evidence type="ECO:0000256" key="1">
    <source>
        <dbReference type="ARBA" id="ARBA00004173"/>
    </source>
</evidence>
<protein>
    <recommendedName>
        <fullName evidence="4">Small ribosomal subunit protein mS38</fullName>
    </recommendedName>
</protein>
<evidence type="ECO:0000313" key="9">
    <source>
        <dbReference type="Proteomes" id="UP001174691"/>
    </source>
</evidence>
<dbReference type="AlphaFoldDB" id="A0AA38SB42"/>
<keyword evidence="9" id="KW-1185">Reference proteome</keyword>
<evidence type="ECO:0000256" key="5">
    <source>
        <dbReference type="SAM" id="Coils"/>
    </source>
</evidence>
<reference evidence="8" key="1">
    <citation type="submission" date="2022-07" db="EMBL/GenBank/DDBJ databases">
        <title>Fungi with potential for degradation of polypropylene.</title>
        <authorList>
            <person name="Gostincar C."/>
        </authorList>
    </citation>
    <scope>NUCLEOTIDE SEQUENCE</scope>
    <source>
        <strain evidence="8">EXF-13287</strain>
    </source>
</reference>
<evidence type="ECO:0000259" key="7">
    <source>
        <dbReference type="SMART" id="SM01155"/>
    </source>
</evidence>
<evidence type="ECO:0000256" key="4">
    <source>
        <dbReference type="ARBA" id="ARBA00035682"/>
    </source>
</evidence>
<evidence type="ECO:0000313" key="8">
    <source>
        <dbReference type="EMBL" id="KAJ9161476.1"/>
    </source>
</evidence>
<feature type="region of interest" description="Disordered" evidence="6">
    <location>
        <begin position="30"/>
        <end position="102"/>
    </location>
</feature>
<gene>
    <name evidence="8" type="ORF">NKR19_g2232</name>
</gene>
<evidence type="ECO:0000256" key="2">
    <source>
        <dbReference type="ARBA" id="ARBA00023128"/>
    </source>
</evidence>
<comment type="subcellular location">
    <subcellularLocation>
        <location evidence="1">Mitochondrion</location>
    </subcellularLocation>
</comment>
<dbReference type="Proteomes" id="UP001174691">
    <property type="component" value="Unassembled WGS sequence"/>
</dbReference>
<dbReference type="Pfam" id="PF08213">
    <property type="entry name" value="COX24_C"/>
    <property type="match status" value="1"/>
</dbReference>
<organism evidence="8 9">
    <name type="scientific">Coniochaeta hoffmannii</name>
    <dbReference type="NCBI Taxonomy" id="91930"/>
    <lineage>
        <taxon>Eukaryota</taxon>
        <taxon>Fungi</taxon>
        <taxon>Dikarya</taxon>
        <taxon>Ascomycota</taxon>
        <taxon>Pezizomycotina</taxon>
        <taxon>Sordariomycetes</taxon>
        <taxon>Sordariomycetidae</taxon>
        <taxon>Coniochaetales</taxon>
        <taxon>Coniochaetaceae</taxon>
        <taxon>Coniochaeta</taxon>
    </lineage>
</organism>
<comment type="similarity">
    <text evidence="3">Belongs to the mitochondrion-specific ribosomal protein mS38 family.</text>
</comment>
<dbReference type="GO" id="GO:0005739">
    <property type="term" value="C:mitochondrion"/>
    <property type="evidence" value="ECO:0007669"/>
    <property type="project" value="UniProtKB-SubCell"/>
</dbReference>